<evidence type="ECO:0000313" key="2">
    <source>
        <dbReference type="Proteomes" id="UP000019426"/>
    </source>
</evidence>
<dbReference type="PATRIC" id="fig|1216932.3.peg.1006"/>
<proteinExistence type="predicted"/>
<dbReference type="STRING" id="1216932.CM240_1018"/>
<evidence type="ECO:0008006" key="3">
    <source>
        <dbReference type="Google" id="ProtNLM"/>
    </source>
</evidence>
<dbReference type="EMBL" id="HG917868">
    <property type="protein sequence ID" value="CDM68182.1"/>
    <property type="molecule type" value="Genomic_DNA"/>
</dbReference>
<dbReference type="InterPro" id="IPR043721">
    <property type="entry name" value="DUF5662"/>
</dbReference>
<sequence length="179" mass="21345">MEDKVKNFIGHFKTITNHKLLVMKYCFRVGLYKQGILHDLSKYTWVEFSTGIKYYRGTVSPNGIQKLEEGYSMAWLHHKGRNKHHFEYWIDYGVREEEGLKGMKMPDKYVVEMFIDRMCASKNYLKDQYTNSSPLEYYNARKEYYVMNESSRELLESLLNKLATEGEVCTLKYIKEILK</sequence>
<dbReference type="Pfam" id="PF18907">
    <property type="entry name" value="DUF5662"/>
    <property type="match status" value="1"/>
</dbReference>
<dbReference type="AlphaFoldDB" id="W6S1L2"/>
<accession>W6S1L2</accession>
<name>W6S1L2_9CLOT</name>
<dbReference type="OrthoDB" id="9784470at2"/>
<dbReference type="Proteomes" id="UP000019426">
    <property type="component" value="Chromosome M2/40_rep1"/>
</dbReference>
<gene>
    <name evidence="1" type="ORF">CM240_1018</name>
</gene>
<dbReference type="eggNOG" id="ENOG502ZRIE">
    <property type="taxonomic scope" value="Bacteria"/>
</dbReference>
<dbReference type="RefSeq" id="WP_044037074.1">
    <property type="nucleotide sequence ID" value="NZ_HG917868.1"/>
</dbReference>
<dbReference type="KEGG" id="clt:CM240_1018"/>
<evidence type="ECO:0000313" key="1">
    <source>
        <dbReference type="EMBL" id="CDM68182.1"/>
    </source>
</evidence>
<reference evidence="1 2" key="1">
    <citation type="submission" date="2013-11" db="EMBL/GenBank/DDBJ databases">
        <title>Complete genome sequence of Clostridum sp. M2/40.</title>
        <authorList>
            <person name="Wibberg D."/>
            <person name="Puehler A."/>
            <person name="Schlueter A."/>
        </authorList>
    </citation>
    <scope>NUCLEOTIDE SEQUENCE [LARGE SCALE GENOMIC DNA]</scope>
    <source>
        <strain evidence="2">M2/40</strain>
    </source>
</reference>
<protein>
    <recommendedName>
        <fullName evidence="3">Catalase</fullName>
    </recommendedName>
</protein>
<dbReference type="HOGENOM" id="CLU_095585_0_0_9"/>
<keyword evidence="2" id="KW-1185">Reference proteome</keyword>
<organism evidence="1 2">
    <name type="scientific">Clostridium bornimense</name>
    <dbReference type="NCBI Taxonomy" id="1216932"/>
    <lineage>
        <taxon>Bacteria</taxon>
        <taxon>Bacillati</taxon>
        <taxon>Bacillota</taxon>
        <taxon>Clostridia</taxon>
        <taxon>Eubacteriales</taxon>
        <taxon>Clostridiaceae</taxon>
        <taxon>Clostridium</taxon>
    </lineage>
</organism>